<proteinExistence type="inferred from homology"/>
<dbReference type="NCBIfam" id="TIGR01126">
    <property type="entry name" value="pdi_dom"/>
    <property type="match status" value="2"/>
</dbReference>
<evidence type="ECO:0000256" key="6">
    <source>
        <dbReference type="ARBA" id="ARBA00022737"/>
    </source>
</evidence>
<feature type="chain" id="PRO_5040537534" description="Protein disulfide-isomerase" evidence="13">
    <location>
        <begin position="23"/>
        <end position="492"/>
    </location>
</feature>
<evidence type="ECO:0000256" key="5">
    <source>
        <dbReference type="ARBA" id="ARBA00022729"/>
    </source>
</evidence>
<dbReference type="FunFam" id="3.40.30.10:FF:000017">
    <property type="entry name" value="Protein disulfide-isomerase A4"/>
    <property type="match status" value="1"/>
</dbReference>
<organism evidence="15 16">
    <name type="scientific">Nezara viridula</name>
    <name type="common">Southern green stink bug</name>
    <name type="synonym">Cimex viridulus</name>
    <dbReference type="NCBI Taxonomy" id="85310"/>
    <lineage>
        <taxon>Eukaryota</taxon>
        <taxon>Metazoa</taxon>
        <taxon>Ecdysozoa</taxon>
        <taxon>Arthropoda</taxon>
        <taxon>Hexapoda</taxon>
        <taxon>Insecta</taxon>
        <taxon>Pterygota</taxon>
        <taxon>Neoptera</taxon>
        <taxon>Paraneoptera</taxon>
        <taxon>Hemiptera</taxon>
        <taxon>Heteroptera</taxon>
        <taxon>Panheteroptera</taxon>
        <taxon>Pentatomomorpha</taxon>
        <taxon>Pentatomoidea</taxon>
        <taxon>Pentatomidae</taxon>
        <taxon>Pentatominae</taxon>
        <taxon>Nezara</taxon>
    </lineage>
</organism>
<keyword evidence="9 13" id="KW-0413">Isomerase</keyword>
<evidence type="ECO:0000256" key="7">
    <source>
        <dbReference type="ARBA" id="ARBA00022824"/>
    </source>
</evidence>
<evidence type="ECO:0000313" key="16">
    <source>
        <dbReference type="Proteomes" id="UP001152798"/>
    </source>
</evidence>
<evidence type="ECO:0000256" key="10">
    <source>
        <dbReference type="ARBA" id="ARBA00023284"/>
    </source>
</evidence>
<keyword evidence="16" id="KW-1185">Reference proteome</keyword>
<keyword evidence="10 11" id="KW-0676">Redox-active center</keyword>
<keyword evidence="7" id="KW-0256">Endoplasmic reticulum</keyword>
<dbReference type="FunFam" id="3.40.30.10:FF:000077">
    <property type="entry name" value="Protein disulfide-isomerase"/>
    <property type="match status" value="1"/>
</dbReference>
<comment type="similarity">
    <text evidence="3 12">Belongs to the protein disulfide isomerase family.</text>
</comment>
<dbReference type="EMBL" id="OV725078">
    <property type="protein sequence ID" value="CAH1392807.1"/>
    <property type="molecule type" value="Genomic_DNA"/>
</dbReference>
<dbReference type="CDD" id="cd02961">
    <property type="entry name" value="PDI_a_family"/>
    <property type="match status" value="1"/>
</dbReference>
<dbReference type="Pfam" id="PF13848">
    <property type="entry name" value="Thioredoxin_6"/>
    <property type="match status" value="1"/>
</dbReference>
<dbReference type="OrthoDB" id="427280at2759"/>
<keyword evidence="6" id="KW-0677">Repeat</keyword>
<dbReference type="EC" id="5.3.4.1" evidence="4 13"/>
<evidence type="ECO:0000256" key="13">
    <source>
        <dbReference type="RuleBase" id="RU361130"/>
    </source>
</evidence>
<dbReference type="InterPro" id="IPR013766">
    <property type="entry name" value="Thioredoxin_domain"/>
</dbReference>
<evidence type="ECO:0000256" key="12">
    <source>
        <dbReference type="RuleBase" id="RU004208"/>
    </source>
</evidence>
<evidence type="ECO:0000313" key="15">
    <source>
        <dbReference type="EMBL" id="CAH1392807.1"/>
    </source>
</evidence>
<evidence type="ECO:0000256" key="9">
    <source>
        <dbReference type="ARBA" id="ARBA00023235"/>
    </source>
</evidence>
<comment type="catalytic activity">
    <reaction evidence="1 13">
        <text>Catalyzes the rearrangement of -S-S- bonds in proteins.</text>
        <dbReference type="EC" id="5.3.4.1"/>
    </reaction>
</comment>
<dbReference type="InterPro" id="IPR036249">
    <property type="entry name" value="Thioredoxin-like_sf"/>
</dbReference>
<dbReference type="SUPFAM" id="SSF52833">
    <property type="entry name" value="Thioredoxin-like"/>
    <property type="match status" value="3"/>
</dbReference>
<dbReference type="InterPro" id="IPR005788">
    <property type="entry name" value="PDI_thioredoxin-like_dom"/>
</dbReference>
<evidence type="ECO:0000256" key="4">
    <source>
        <dbReference type="ARBA" id="ARBA00012723"/>
    </source>
</evidence>
<dbReference type="AlphaFoldDB" id="A0A9P0H442"/>
<dbReference type="Gene3D" id="3.40.30.10">
    <property type="entry name" value="Glutaredoxin"/>
    <property type="match status" value="4"/>
</dbReference>
<keyword evidence="8 11" id="KW-1015">Disulfide bond</keyword>
<dbReference type="PRINTS" id="PR00421">
    <property type="entry name" value="THIOREDOXIN"/>
</dbReference>
<gene>
    <name evidence="15" type="ORF">NEZAVI_LOCUS3568</name>
</gene>
<feature type="signal peptide" evidence="13">
    <location>
        <begin position="1"/>
        <end position="22"/>
    </location>
</feature>
<dbReference type="CDD" id="cd02995">
    <property type="entry name" value="PDI_a_PDI_a'_C"/>
    <property type="match status" value="1"/>
</dbReference>
<feature type="disulfide bond" description="Redox-active" evidence="11">
    <location>
        <begin position="53"/>
        <end position="56"/>
    </location>
</feature>
<dbReference type="GO" id="GO:0034976">
    <property type="term" value="P:response to endoplasmic reticulum stress"/>
    <property type="evidence" value="ECO:0007669"/>
    <property type="project" value="TreeGrafter"/>
</dbReference>
<dbReference type="Pfam" id="PF00085">
    <property type="entry name" value="Thioredoxin"/>
    <property type="match status" value="2"/>
</dbReference>
<dbReference type="CDD" id="cd03073">
    <property type="entry name" value="PDI_b'_ERp72_ERp57"/>
    <property type="match status" value="1"/>
</dbReference>
<accession>A0A9P0H442</accession>
<evidence type="ECO:0000256" key="2">
    <source>
        <dbReference type="ARBA" id="ARBA00004319"/>
    </source>
</evidence>
<evidence type="ECO:0000256" key="1">
    <source>
        <dbReference type="ARBA" id="ARBA00001182"/>
    </source>
</evidence>
<dbReference type="FunFam" id="3.40.30.10:FF:000045">
    <property type="entry name" value="Disulfide-isomerase A3"/>
    <property type="match status" value="1"/>
</dbReference>
<dbReference type="GO" id="GO:0006457">
    <property type="term" value="P:protein folding"/>
    <property type="evidence" value="ECO:0007669"/>
    <property type="project" value="TreeGrafter"/>
</dbReference>
<dbReference type="PANTHER" id="PTHR18929:SF132">
    <property type="entry name" value="PROTEIN DISULFIDE-ISOMERASE A3"/>
    <property type="match status" value="1"/>
</dbReference>
<evidence type="ECO:0000256" key="3">
    <source>
        <dbReference type="ARBA" id="ARBA00006347"/>
    </source>
</evidence>
<evidence type="ECO:0000256" key="8">
    <source>
        <dbReference type="ARBA" id="ARBA00023157"/>
    </source>
</evidence>
<dbReference type="GO" id="GO:0005788">
    <property type="term" value="C:endoplasmic reticulum lumen"/>
    <property type="evidence" value="ECO:0007669"/>
    <property type="project" value="UniProtKB-SubCell"/>
</dbReference>
<evidence type="ECO:0000259" key="14">
    <source>
        <dbReference type="PROSITE" id="PS51352"/>
    </source>
</evidence>
<dbReference type="NCBIfam" id="TIGR01130">
    <property type="entry name" value="ER_PDI_fam"/>
    <property type="match status" value="1"/>
</dbReference>
<feature type="disulfide bond" description="Redox-active" evidence="11">
    <location>
        <begin position="394"/>
        <end position="397"/>
    </location>
</feature>
<sequence length="492" mass="56343">MFRFMFLFPSFLLFFLLNEINCSGDVLELTDSDFNTRIKDYDSMLIMFYAPWCGHCKKLKPEFEKAASLLLAHDPPVTLAKVDCTEAGKETCNKFSVSGYPTLKIFKNGDLSKEYNGPREAAGIAKYMKGQVGPSARNLPAKDSLNKFLDEPDLAVVGFFEESAKSKDDFLRVADKLREKYRFGITSSQENLETYQNKVVLFRPKHLHNKFEPSSIEFEGEISDGLESFLKKNIHGLVDHRTRDNAEEFSNPLVVAYYKVDYIKNPKGTNYWRNRIIKVAQSFSNDFNFAISAKDDFQHELNEFGYDYVPTEKPIVFARSKDNKKFIMSDEFSVENFEKFLNDLKAGTLDPYLKSEPVPQNNDKPVKVAVAKNFDEVVTNNDKDTLIEFYAPWCGHCKKLTPVYDELGEKLKDEDIAIVKMDATSNDVPSPYEVRGFPTIYWAPKDRKSSPVTYNSGRELQDFIKYIAKEATSELKGYNRDGSPKTSDKDEL</sequence>
<dbReference type="GO" id="GO:0003756">
    <property type="term" value="F:protein disulfide isomerase activity"/>
    <property type="evidence" value="ECO:0007669"/>
    <property type="project" value="UniProtKB-EC"/>
</dbReference>
<reference evidence="15" key="1">
    <citation type="submission" date="2022-01" db="EMBL/GenBank/DDBJ databases">
        <authorList>
            <person name="King R."/>
        </authorList>
    </citation>
    <scope>NUCLEOTIDE SEQUENCE</scope>
</reference>
<dbReference type="InterPro" id="IPR005792">
    <property type="entry name" value="Prot_disulphide_isomerase"/>
</dbReference>
<dbReference type="FunFam" id="3.40.30.10:FF:000303">
    <property type="entry name" value="Protein disulfide-isomerase"/>
    <property type="match status" value="1"/>
</dbReference>
<dbReference type="InterPro" id="IPR017937">
    <property type="entry name" value="Thioredoxin_CS"/>
</dbReference>
<dbReference type="PROSITE" id="PS00194">
    <property type="entry name" value="THIOREDOXIN_1"/>
    <property type="match status" value="2"/>
</dbReference>
<protein>
    <recommendedName>
        <fullName evidence="4 13">Protein disulfide-isomerase</fullName>
        <ecNumber evidence="4 13">5.3.4.1</ecNumber>
    </recommendedName>
</protein>
<keyword evidence="5 13" id="KW-0732">Signal</keyword>
<name>A0A9P0H442_NEZVI</name>
<dbReference type="Proteomes" id="UP001152798">
    <property type="component" value="Chromosome 2"/>
</dbReference>
<dbReference type="PROSITE" id="PS51352">
    <property type="entry name" value="THIOREDOXIN_2"/>
    <property type="match status" value="2"/>
</dbReference>
<feature type="domain" description="Thioredoxin" evidence="14">
    <location>
        <begin position="2"/>
        <end position="133"/>
    </location>
</feature>
<feature type="domain" description="Thioredoxin" evidence="14">
    <location>
        <begin position="344"/>
        <end position="492"/>
    </location>
</feature>
<dbReference type="PANTHER" id="PTHR18929">
    <property type="entry name" value="PROTEIN DISULFIDE ISOMERASE"/>
    <property type="match status" value="1"/>
</dbReference>
<comment type="subcellular location">
    <subcellularLocation>
        <location evidence="2">Endoplasmic reticulum lumen</location>
    </subcellularLocation>
</comment>
<evidence type="ECO:0000256" key="11">
    <source>
        <dbReference type="PIRSR" id="PIRSR605792-51"/>
    </source>
</evidence>